<keyword evidence="1" id="KW-1133">Transmembrane helix</keyword>
<keyword evidence="1" id="KW-0812">Transmembrane</keyword>
<accession>A0ABQ5KXB2</accession>
<feature type="transmembrane region" description="Helical" evidence="1">
    <location>
        <begin position="23"/>
        <end position="44"/>
    </location>
</feature>
<dbReference type="EMBL" id="BQXS01011377">
    <property type="protein sequence ID" value="GKT37076.1"/>
    <property type="molecule type" value="Genomic_DNA"/>
</dbReference>
<proteinExistence type="predicted"/>
<gene>
    <name evidence="2" type="ORF">ADUPG1_009932</name>
</gene>
<keyword evidence="3" id="KW-1185">Reference proteome</keyword>
<comment type="caution">
    <text evidence="2">The sequence shown here is derived from an EMBL/GenBank/DDBJ whole genome shotgun (WGS) entry which is preliminary data.</text>
</comment>
<dbReference type="Proteomes" id="UP001057375">
    <property type="component" value="Unassembled WGS sequence"/>
</dbReference>
<organism evidence="2 3">
    <name type="scientific">Aduncisulcus paluster</name>
    <dbReference type="NCBI Taxonomy" id="2918883"/>
    <lineage>
        <taxon>Eukaryota</taxon>
        <taxon>Metamonada</taxon>
        <taxon>Carpediemonas-like organisms</taxon>
        <taxon>Aduncisulcus</taxon>
    </lineage>
</organism>
<evidence type="ECO:0000256" key="1">
    <source>
        <dbReference type="SAM" id="Phobius"/>
    </source>
</evidence>
<keyword evidence="1" id="KW-0472">Membrane</keyword>
<sequence>MFNARRSCTGLSSVVPAFGTVKYGAVIIGAVLVFVNTPAFSILANSSIITGSDGVFLPLIIDREETFSFTPLLSHSTTVCVAPSSSHAFQCLDILPTQEF</sequence>
<name>A0ABQ5KXB2_9EUKA</name>
<evidence type="ECO:0000313" key="3">
    <source>
        <dbReference type="Proteomes" id="UP001057375"/>
    </source>
</evidence>
<reference evidence="2" key="1">
    <citation type="submission" date="2022-03" db="EMBL/GenBank/DDBJ databases">
        <title>Draft genome sequence of Aduncisulcus paluster, a free-living microaerophilic Fornicata.</title>
        <authorList>
            <person name="Yuyama I."/>
            <person name="Kume K."/>
            <person name="Tamura T."/>
            <person name="Inagaki Y."/>
            <person name="Hashimoto T."/>
        </authorList>
    </citation>
    <scope>NUCLEOTIDE SEQUENCE</scope>
    <source>
        <strain evidence="2">NY0171</strain>
    </source>
</reference>
<evidence type="ECO:0000313" key="2">
    <source>
        <dbReference type="EMBL" id="GKT37076.1"/>
    </source>
</evidence>
<protein>
    <submittedName>
        <fullName evidence="2">Uncharacterized protein</fullName>
    </submittedName>
</protein>